<organism evidence="2">
    <name type="scientific">Siphoviridae sp. ctrWS2</name>
    <dbReference type="NCBI Taxonomy" id="2823602"/>
    <lineage>
        <taxon>Viruses</taxon>
        <taxon>Duplodnaviria</taxon>
        <taxon>Heunggongvirae</taxon>
        <taxon>Uroviricota</taxon>
        <taxon>Caudoviricetes</taxon>
    </lineage>
</organism>
<accession>A0A8S5LE60</accession>
<protein>
    <submittedName>
        <fullName evidence="2">Large subunit terminase</fullName>
    </submittedName>
</protein>
<proteinExistence type="predicted"/>
<sequence length="572" mass="65523">MPAQTTPLSAHDLRMKQSDVVKKFFNKMQRQAMAIGAHDEYIIASRGTGKSEGIDARFILRNVWEMPGSLGGLISPSYAKAWGNTLPAICKALAEWGYYQNIHYVVGHKAPSWMNFADPVRPVMGEGWSNAFHFWNGAVMVILSFNQAMSANSMSLDWVIGPEAKFLSYEKIKGEVNPANRGNQQYFGHCPHHHSVCYSSDMPTASLGKWILDKVDEMSPSHINLIRGLYKELQAYKRKPMTDHTLRMIKELSRDLDLARKFQPVINPQPGKKREYTVFYGEYDVFDNLEVLGEDYIWQMHRDSPPLIWRTAFLNERLFRVPNGFYSALDDNIHFYIPNDSGRLRDLGSNWGKLSTCGCLGDGDLDFSKELHIAFDSNASISTAVVAQKDGNTMRVLKSFYVKTPSKLQDLVKQVADYYRPKLNNEIVVYYDHTFTWETGTSGESYADVIERVFKENNYNVTMEFIGQAAKHDWKHLNIDRTLKGDPEFLWIQINLHQNEFLKIAMEQTGIRQGKNGFEKDKLPEGTEDTPDNPDQYKTHVTDAFDTLWLGMNFFFREPNSLSGGVYFLKNK</sequence>
<feature type="region of interest" description="Disordered" evidence="1">
    <location>
        <begin position="515"/>
        <end position="536"/>
    </location>
</feature>
<evidence type="ECO:0000256" key="1">
    <source>
        <dbReference type="SAM" id="MobiDB-lite"/>
    </source>
</evidence>
<reference evidence="2" key="1">
    <citation type="journal article" date="2021" name="Proc. Natl. Acad. Sci. U.S.A.">
        <title>A Catalog of Tens of Thousands of Viruses from Human Metagenomes Reveals Hidden Associations with Chronic Diseases.</title>
        <authorList>
            <person name="Tisza M.J."/>
            <person name="Buck C.B."/>
        </authorList>
    </citation>
    <scope>NUCLEOTIDE SEQUENCE</scope>
    <source>
        <strain evidence="2">CtrWS2</strain>
    </source>
</reference>
<evidence type="ECO:0000313" key="2">
    <source>
        <dbReference type="EMBL" id="DAD68177.1"/>
    </source>
</evidence>
<dbReference type="EMBL" id="BK014695">
    <property type="protein sequence ID" value="DAD68177.1"/>
    <property type="molecule type" value="Genomic_DNA"/>
</dbReference>
<name>A0A8S5LE60_9CAUD</name>